<accession>A0A2U7UD13</accession>
<dbReference type="KEGG" id="vg:36843047"/>
<evidence type="ECO:0000313" key="1">
    <source>
        <dbReference type="EMBL" id="AVK76334.1"/>
    </source>
</evidence>
<proteinExistence type="predicted"/>
<name>A0A2U7UD13_9VIRU</name>
<dbReference type="GeneID" id="36843047"/>
<protein>
    <submittedName>
        <fullName evidence="1">Uncharacterized protein</fullName>
    </submittedName>
</protein>
<sequence length="82" mass="9196">MWWPHTMAPCGAYGARHSPAKPRVEVNPTHEALVTTTERQAAAIRFLDVLGVGVDRSERLVAYTMLHMYQRAAPEPCSYLVD</sequence>
<gene>
    <name evidence="1" type="ORF">pneo_cds_727</name>
</gene>
<organism evidence="1">
    <name type="scientific">Pandoravirus neocaledonia</name>
    <dbReference type="NCBI Taxonomy" id="2107708"/>
    <lineage>
        <taxon>Viruses</taxon>
        <taxon>Pandoravirus</taxon>
    </lineage>
</organism>
<dbReference type="RefSeq" id="YP_009482337.1">
    <property type="nucleotide sequence ID" value="NC_037666.1"/>
</dbReference>
<dbReference type="EMBL" id="MG011690">
    <property type="protein sequence ID" value="AVK76334.1"/>
    <property type="molecule type" value="Genomic_DNA"/>
</dbReference>
<reference evidence="1" key="1">
    <citation type="journal article" date="2018" name="Nat. Commun.">
        <title>Diversity and evolution of the emerging Pandoraviridae family.</title>
        <authorList>
            <person name="Legendre M."/>
            <person name="Fabre E."/>
            <person name="Poirot O."/>
            <person name="Jeudy S."/>
            <person name="Lartigue A."/>
            <person name="Alempic J.M."/>
            <person name="Beucher L."/>
            <person name="Philippe N."/>
            <person name="Bertaux L."/>
            <person name="Christo-Foroux E."/>
            <person name="Labadie K."/>
            <person name="Coute Y."/>
            <person name="Abergel C."/>
            <person name="Claverie J.M."/>
        </authorList>
    </citation>
    <scope>NUCLEOTIDE SEQUENCE [LARGE SCALE GENOMIC DNA]</scope>
    <source>
        <strain evidence="1">Neocaledonia</strain>
    </source>
</reference>
<dbReference type="Proteomes" id="UP000249287">
    <property type="component" value="Segment"/>
</dbReference>